<sequence>MFKISIPTIIMLTKVLTFAGCGGVMLKSSVELIHSYNKYYSSIVSDFDGMRKLYNEIYNVMILDIKSDILSFISEVVRIIDKMGVDINEISSVHVENFFDKVTTRNLMLGGGKSSSIDVRFKNVARAYLEIDSSKASSFEKIEPQTFFFFLSINDKIKLDSELTHIRKRFGVFTNVEHVVLDTITFKALYKKAVEIDKNRDIQLEFKRQCYKESERYCSLIKTEQEKYVKSVGKEDERLHFYKTTFEKNEKEMKKYKAELESLEAGINPNIGVHYSPMRKWLDERDPTTAIKICGEERIQYYGSKHVNLILDGEKIIDL</sequence>
<feature type="coiled-coil region" evidence="1">
    <location>
        <begin position="239"/>
        <end position="266"/>
    </location>
</feature>
<accession>A0AA48I5X6</accession>
<evidence type="ECO:0000313" key="2">
    <source>
        <dbReference type="EMBL" id="BED92679.1"/>
    </source>
</evidence>
<dbReference type="KEGG" id="ptrh:RsTaC01_0514"/>
<organism evidence="2">
    <name type="scientific">Candidatus Paraimprobicoccus trichonymphae</name>
    <dbReference type="NCBI Taxonomy" id="3033793"/>
    <lineage>
        <taxon>Bacteria</taxon>
        <taxon>Bacillati</taxon>
        <taxon>Bacillota</taxon>
        <taxon>Clostridia</taxon>
        <taxon>Candidatus Paraimprobicoccus</taxon>
    </lineage>
</organism>
<evidence type="ECO:0000256" key="1">
    <source>
        <dbReference type="SAM" id="Coils"/>
    </source>
</evidence>
<reference evidence="2" key="1">
    <citation type="journal article" date="2023" name="ISME J.">
        <title>Emergence of putative energy parasites within Clostridia revealed by genome analysis of a novel endosymbiotic clade.</title>
        <authorList>
            <person name="Takahashi K."/>
            <person name="Kuwahara H."/>
            <person name="Horikawa Y."/>
            <person name="Izawa K."/>
            <person name="Kato D."/>
            <person name="Inagaki T."/>
            <person name="Yuki M."/>
            <person name="Ohkuma M."/>
            <person name="Hongoh Y."/>
        </authorList>
    </citation>
    <scope>NUCLEOTIDE SEQUENCE</scope>
    <source>
        <strain evidence="2">RsTa-C01</strain>
    </source>
</reference>
<keyword evidence="1" id="KW-0175">Coiled coil</keyword>
<proteinExistence type="predicted"/>
<dbReference type="AlphaFoldDB" id="A0AA48I5X6"/>
<gene>
    <name evidence="2" type="ORF">RsTaC01_0514</name>
</gene>
<dbReference type="Proteomes" id="UP001335720">
    <property type="component" value="Chromosome"/>
</dbReference>
<dbReference type="EMBL" id="AP027925">
    <property type="protein sequence ID" value="BED92679.1"/>
    <property type="molecule type" value="Genomic_DNA"/>
</dbReference>
<name>A0AA48I5X6_9FIRM</name>
<protein>
    <submittedName>
        <fullName evidence="2">Uncharacterized protein</fullName>
    </submittedName>
</protein>